<accession>A0A9P4H8X7</accession>
<dbReference type="OrthoDB" id="3656653at2759"/>
<sequence>PDVAQTDYQHSIQILWEKWGNSYGWAGWQGPQGVPVWPCNDSRFKRIISGAYETHRPQAIINPPYPKAGFNWPVEIGDWKDCRIETDGKSPGLLLCGNPWSLNYDVLADPGWYMDGIMRCPDGHEYHRAWYVDY</sequence>
<evidence type="ECO:0000313" key="1">
    <source>
        <dbReference type="EMBL" id="KAF2029950.1"/>
    </source>
</evidence>
<dbReference type="AlphaFoldDB" id="A0A9P4H8X7"/>
<name>A0A9P4H8X7_9PLEO</name>
<comment type="caution">
    <text evidence="1">The sequence shown here is derived from an EMBL/GenBank/DDBJ whole genome shotgun (WGS) entry which is preliminary data.</text>
</comment>
<protein>
    <submittedName>
        <fullName evidence="1">Uncharacterized protein</fullName>
    </submittedName>
</protein>
<evidence type="ECO:0000313" key="2">
    <source>
        <dbReference type="Proteomes" id="UP000799777"/>
    </source>
</evidence>
<dbReference type="Proteomes" id="UP000799777">
    <property type="component" value="Unassembled WGS sequence"/>
</dbReference>
<feature type="non-terminal residue" evidence="1">
    <location>
        <position position="1"/>
    </location>
</feature>
<proteinExistence type="predicted"/>
<organism evidence="1 2">
    <name type="scientific">Setomelanomma holmii</name>
    <dbReference type="NCBI Taxonomy" id="210430"/>
    <lineage>
        <taxon>Eukaryota</taxon>
        <taxon>Fungi</taxon>
        <taxon>Dikarya</taxon>
        <taxon>Ascomycota</taxon>
        <taxon>Pezizomycotina</taxon>
        <taxon>Dothideomycetes</taxon>
        <taxon>Pleosporomycetidae</taxon>
        <taxon>Pleosporales</taxon>
        <taxon>Pleosporineae</taxon>
        <taxon>Phaeosphaeriaceae</taxon>
        <taxon>Setomelanomma</taxon>
    </lineage>
</organism>
<reference evidence="1" key="1">
    <citation type="journal article" date="2020" name="Stud. Mycol.">
        <title>101 Dothideomycetes genomes: a test case for predicting lifestyles and emergence of pathogens.</title>
        <authorList>
            <person name="Haridas S."/>
            <person name="Albert R."/>
            <person name="Binder M."/>
            <person name="Bloem J."/>
            <person name="Labutti K."/>
            <person name="Salamov A."/>
            <person name="Andreopoulos B."/>
            <person name="Baker S."/>
            <person name="Barry K."/>
            <person name="Bills G."/>
            <person name="Bluhm B."/>
            <person name="Cannon C."/>
            <person name="Castanera R."/>
            <person name="Culley D."/>
            <person name="Daum C."/>
            <person name="Ezra D."/>
            <person name="Gonzalez J."/>
            <person name="Henrissat B."/>
            <person name="Kuo A."/>
            <person name="Liang C."/>
            <person name="Lipzen A."/>
            <person name="Lutzoni F."/>
            <person name="Magnuson J."/>
            <person name="Mondo S."/>
            <person name="Nolan M."/>
            <person name="Ohm R."/>
            <person name="Pangilinan J."/>
            <person name="Park H.-J."/>
            <person name="Ramirez L."/>
            <person name="Alfaro M."/>
            <person name="Sun H."/>
            <person name="Tritt A."/>
            <person name="Yoshinaga Y."/>
            <person name="Zwiers L.-H."/>
            <person name="Turgeon B."/>
            <person name="Goodwin S."/>
            <person name="Spatafora J."/>
            <person name="Crous P."/>
            <person name="Grigoriev I."/>
        </authorList>
    </citation>
    <scope>NUCLEOTIDE SEQUENCE</scope>
    <source>
        <strain evidence="1">CBS 110217</strain>
    </source>
</reference>
<keyword evidence="2" id="KW-1185">Reference proteome</keyword>
<dbReference type="EMBL" id="ML978195">
    <property type="protein sequence ID" value="KAF2029950.1"/>
    <property type="molecule type" value="Genomic_DNA"/>
</dbReference>
<gene>
    <name evidence="1" type="ORF">EK21DRAFT_66679</name>
</gene>